<reference evidence="10" key="1">
    <citation type="journal article" date="2020" name="Fungal Divers.">
        <title>Resolving the Mortierellaceae phylogeny through synthesis of multi-gene phylogenetics and phylogenomics.</title>
        <authorList>
            <person name="Vandepol N."/>
            <person name="Liber J."/>
            <person name="Desiro A."/>
            <person name="Na H."/>
            <person name="Kennedy M."/>
            <person name="Barry K."/>
            <person name="Grigoriev I.V."/>
            <person name="Miller A.N."/>
            <person name="O'Donnell K."/>
            <person name="Stajich J.E."/>
            <person name="Bonito G."/>
        </authorList>
    </citation>
    <scope>NUCLEOTIDE SEQUENCE</scope>
    <source>
        <strain evidence="10">NVP1</strain>
    </source>
</reference>
<dbReference type="InterPro" id="IPR050331">
    <property type="entry name" value="Zinc_finger"/>
</dbReference>
<dbReference type="Pfam" id="PF00096">
    <property type="entry name" value="zf-C2H2"/>
    <property type="match status" value="2"/>
</dbReference>
<keyword evidence="5" id="KW-0862">Zinc</keyword>
<dbReference type="InterPro" id="IPR036236">
    <property type="entry name" value="Znf_C2H2_sf"/>
</dbReference>
<feature type="domain" description="C2H2-type" evidence="9">
    <location>
        <begin position="341"/>
        <end position="363"/>
    </location>
</feature>
<dbReference type="Gene3D" id="3.30.160.60">
    <property type="entry name" value="Classic Zinc Finger"/>
    <property type="match status" value="2"/>
</dbReference>
<dbReference type="PANTHER" id="PTHR16515:SF49">
    <property type="entry name" value="GASTRULA ZINC FINGER PROTEIN XLCGF49.1-LIKE-RELATED"/>
    <property type="match status" value="1"/>
</dbReference>
<keyword evidence="11" id="KW-1185">Reference proteome</keyword>
<dbReference type="SMART" id="SM00355">
    <property type="entry name" value="ZnF_C2H2"/>
    <property type="match status" value="3"/>
</dbReference>
<feature type="domain" description="C2H2-type" evidence="9">
    <location>
        <begin position="398"/>
        <end position="425"/>
    </location>
</feature>
<evidence type="ECO:0000256" key="3">
    <source>
        <dbReference type="ARBA" id="ARBA00022737"/>
    </source>
</evidence>
<sequence length="429" mass="47633">MSFSATCFTPTPIGREGFHQRSCSGSAYSEEMFMKIAAEPRDLYQDRDLSPDSDAYLHVDRAGKPPRDRMRLQGILNGSSEEAMSPHMHQENINPDYRHYPSYQDSPESFQSMPVGSLSMSPYTTMPMSGPLTSPPMTSFPTMGQPNFDESMSYSYNYHQGYSFKHAGNAKAMDVASVESSQEHHHYQYSPEYSSSPPVLASLPQRTMNSLVDHPYTVSESPPASFYHGQSYFHPHSPISNGSYTNGYGAPGTPGSATFTPTPPATPHYGITHGHDGRYGPIPGYGDQFTLQSQPVPRSNRYAGSPSSPTTSNAPRPRKTYAPRAPKTSDSNGSSPAPRRFQCNECEKAFPTKGELASHARCHLKVPAFLCGICGRPFKRRTDYVRHVRNVHEEVGRYSCAQCGERFGRLDKLKRHDKRGCGNDKDDDE</sequence>
<evidence type="ECO:0000256" key="6">
    <source>
        <dbReference type="ARBA" id="ARBA00023242"/>
    </source>
</evidence>
<feature type="compositionally biased region" description="Polar residues" evidence="8">
    <location>
        <begin position="305"/>
        <end position="314"/>
    </location>
</feature>
<keyword evidence="6" id="KW-0539">Nucleus</keyword>
<evidence type="ECO:0000313" key="11">
    <source>
        <dbReference type="Proteomes" id="UP000696485"/>
    </source>
</evidence>
<dbReference type="GO" id="GO:0010468">
    <property type="term" value="P:regulation of gene expression"/>
    <property type="evidence" value="ECO:0007669"/>
    <property type="project" value="TreeGrafter"/>
</dbReference>
<evidence type="ECO:0000256" key="7">
    <source>
        <dbReference type="PROSITE-ProRule" id="PRU00042"/>
    </source>
</evidence>
<evidence type="ECO:0000256" key="5">
    <source>
        <dbReference type="ARBA" id="ARBA00022833"/>
    </source>
</evidence>
<evidence type="ECO:0000256" key="2">
    <source>
        <dbReference type="ARBA" id="ARBA00022723"/>
    </source>
</evidence>
<feature type="compositionally biased region" description="Low complexity" evidence="8">
    <location>
        <begin position="251"/>
        <end position="260"/>
    </location>
</feature>
<keyword evidence="2" id="KW-0479">Metal-binding</keyword>
<keyword evidence="4 7" id="KW-0863">Zinc-finger</keyword>
<comment type="subcellular location">
    <subcellularLocation>
        <location evidence="1">Nucleus</location>
    </subcellularLocation>
</comment>
<comment type="caution">
    <text evidence="10">The sequence shown here is derived from an EMBL/GenBank/DDBJ whole genome shotgun (WGS) entry which is preliminary data.</text>
</comment>
<accession>A0A9P5VGK2</accession>
<name>A0A9P5VGK2_9FUNG</name>
<dbReference type="GO" id="GO:0005634">
    <property type="term" value="C:nucleus"/>
    <property type="evidence" value="ECO:0007669"/>
    <property type="project" value="UniProtKB-SubCell"/>
</dbReference>
<gene>
    <name evidence="10" type="ORF">BG006_002337</name>
</gene>
<dbReference type="PROSITE" id="PS00028">
    <property type="entry name" value="ZINC_FINGER_C2H2_1"/>
    <property type="match status" value="2"/>
</dbReference>
<dbReference type="EMBL" id="JAAAUY010001532">
    <property type="protein sequence ID" value="KAF9322508.1"/>
    <property type="molecule type" value="Genomic_DNA"/>
</dbReference>
<dbReference type="PANTHER" id="PTHR16515">
    <property type="entry name" value="PR DOMAIN ZINC FINGER PROTEIN"/>
    <property type="match status" value="1"/>
</dbReference>
<dbReference type="Proteomes" id="UP000696485">
    <property type="component" value="Unassembled WGS sequence"/>
</dbReference>
<dbReference type="AlphaFoldDB" id="A0A9P5VGK2"/>
<organism evidence="10 11">
    <name type="scientific">Podila minutissima</name>
    <dbReference type="NCBI Taxonomy" id="64525"/>
    <lineage>
        <taxon>Eukaryota</taxon>
        <taxon>Fungi</taxon>
        <taxon>Fungi incertae sedis</taxon>
        <taxon>Mucoromycota</taxon>
        <taxon>Mortierellomycotina</taxon>
        <taxon>Mortierellomycetes</taxon>
        <taxon>Mortierellales</taxon>
        <taxon>Mortierellaceae</taxon>
        <taxon>Podila</taxon>
    </lineage>
</organism>
<dbReference type="InterPro" id="IPR013087">
    <property type="entry name" value="Znf_C2H2_type"/>
</dbReference>
<keyword evidence="3" id="KW-0677">Repeat</keyword>
<evidence type="ECO:0000256" key="8">
    <source>
        <dbReference type="SAM" id="MobiDB-lite"/>
    </source>
</evidence>
<evidence type="ECO:0000259" key="9">
    <source>
        <dbReference type="PROSITE" id="PS50157"/>
    </source>
</evidence>
<feature type="region of interest" description="Disordered" evidence="8">
    <location>
        <begin position="244"/>
        <end position="339"/>
    </location>
</feature>
<feature type="domain" description="C2H2-type" evidence="9">
    <location>
        <begin position="369"/>
        <end position="392"/>
    </location>
</feature>
<evidence type="ECO:0000256" key="1">
    <source>
        <dbReference type="ARBA" id="ARBA00004123"/>
    </source>
</evidence>
<dbReference type="GO" id="GO:0008270">
    <property type="term" value="F:zinc ion binding"/>
    <property type="evidence" value="ECO:0007669"/>
    <property type="project" value="UniProtKB-KW"/>
</dbReference>
<evidence type="ECO:0000256" key="4">
    <source>
        <dbReference type="ARBA" id="ARBA00022771"/>
    </source>
</evidence>
<feature type="region of interest" description="Disordered" evidence="8">
    <location>
        <begin position="45"/>
        <end position="70"/>
    </location>
</feature>
<evidence type="ECO:0000313" key="10">
    <source>
        <dbReference type="EMBL" id="KAF9322508.1"/>
    </source>
</evidence>
<dbReference type="SUPFAM" id="SSF57667">
    <property type="entry name" value="beta-beta-alpha zinc fingers"/>
    <property type="match status" value="1"/>
</dbReference>
<protein>
    <recommendedName>
        <fullName evidence="9">C2H2-type domain-containing protein</fullName>
    </recommendedName>
</protein>
<proteinExistence type="predicted"/>
<dbReference type="PROSITE" id="PS50157">
    <property type="entry name" value="ZINC_FINGER_C2H2_2"/>
    <property type="match status" value="3"/>
</dbReference>